<dbReference type="OrthoDB" id="4662630at2759"/>
<feature type="non-terminal residue" evidence="1">
    <location>
        <position position="1"/>
    </location>
</feature>
<sequence length="230" mass="24709">YDHQQEAGRQRCCPPPNKLHILDENTKAGVCCPAGQYYATNPQGGRCCANGHHTVSQPGKCTPRACAGPCTLSPVCGDERTNGLNYGSCYVMTFPDGKQLGRRRDDWNYEKDGYIQDIPFKVCRTATDCSKYGAVAPDGSFYLEDQLGGIRDAKGSKGWNNAHNGNHLSMTSNPTQAGQFQGKTSCANGECAIQLFGGPDGGGLTYACPMQNPGITFVSLSCLLFRLFGS</sequence>
<accession>A0A0C3BAT7</accession>
<name>A0A0C3BAT7_PILCF</name>
<dbReference type="STRING" id="765440.A0A0C3BAT7"/>
<gene>
    <name evidence="1" type="ORF">PILCRDRAFT_69495</name>
</gene>
<dbReference type="Proteomes" id="UP000054166">
    <property type="component" value="Unassembled WGS sequence"/>
</dbReference>
<evidence type="ECO:0000313" key="1">
    <source>
        <dbReference type="EMBL" id="KIM83408.1"/>
    </source>
</evidence>
<dbReference type="EMBL" id="KN832991">
    <property type="protein sequence ID" value="KIM83408.1"/>
    <property type="molecule type" value="Genomic_DNA"/>
</dbReference>
<evidence type="ECO:0000313" key="2">
    <source>
        <dbReference type="Proteomes" id="UP000054166"/>
    </source>
</evidence>
<proteinExistence type="predicted"/>
<keyword evidence="2" id="KW-1185">Reference proteome</keyword>
<reference evidence="2" key="2">
    <citation type="submission" date="2015-01" db="EMBL/GenBank/DDBJ databases">
        <title>Evolutionary Origins and Diversification of the Mycorrhizal Mutualists.</title>
        <authorList>
            <consortium name="DOE Joint Genome Institute"/>
            <consortium name="Mycorrhizal Genomics Consortium"/>
            <person name="Kohler A."/>
            <person name="Kuo A."/>
            <person name="Nagy L.G."/>
            <person name="Floudas D."/>
            <person name="Copeland A."/>
            <person name="Barry K.W."/>
            <person name="Cichocki N."/>
            <person name="Veneault-Fourrey C."/>
            <person name="LaButti K."/>
            <person name="Lindquist E.A."/>
            <person name="Lipzen A."/>
            <person name="Lundell T."/>
            <person name="Morin E."/>
            <person name="Murat C."/>
            <person name="Riley R."/>
            <person name="Ohm R."/>
            <person name="Sun H."/>
            <person name="Tunlid A."/>
            <person name="Henrissat B."/>
            <person name="Grigoriev I.V."/>
            <person name="Hibbett D.S."/>
            <person name="Martin F."/>
        </authorList>
    </citation>
    <scope>NUCLEOTIDE SEQUENCE [LARGE SCALE GENOMIC DNA]</scope>
    <source>
        <strain evidence="2">F 1598</strain>
    </source>
</reference>
<dbReference type="AlphaFoldDB" id="A0A0C3BAT7"/>
<protein>
    <submittedName>
        <fullName evidence="1">Uncharacterized protein</fullName>
    </submittedName>
</protein>
<dbReference type="InParanoid" id="A0A0C3BAT7"/>
<organism evidence="1 2">
    <name type="scientific">Piloderma croceum (strain F 1598)</name>
    <dbReference type="NCBI Taxonomy" id="765440"/>
    <lineage>
        <taxon>Eukaryota</taxon>
        <taxon>Fungi</taxon>
        <taxon>Dikarya</taxon>
        <taxon>Basidiomycota</taxon>
        <taxon>Agaricomycotina</taxon>
        <taxon>Agaricomycetes</taxon>
        <taxon>Agaricomycetidae</taxon>
        <taxon>Atheliales</taxon>
        <taxon>Atheliaceae</taxon>
        <taxon>Piloderma</taxon>
    </lineage>
</organism>
<dbReference type="HOGENOM" id="CLU_079115_0_0_1"/>
<reference evidence="1 2" key="1">
    <citation type="submission" date="2014-04" db="EMBL/GenBank/DDBJ databases">
        <authorList>
            <consortium name="DOE Joint Genome Institute"/>
            <person name="Kuo A."/>
            <person name="Tarkka M."/>
            <person name="Buscot F."/>
            <person name="Kohler A."/>
            <person name="Nagy L.G."/>
            <person name="Floudas D."/>
            <person name="Copeland A."/>
            <person name="Barry K.W."/>
            <person name="Cichocki N."/>
            <person name="Veneault-Fourrey C."/>
            <person name="LaButti K."/>
            <person name="Lindquist E.A."/>
            <person name="Lipzen A."/>
            <person name="Lundell T."/>
            <person name="Morin E."/>
            <person name="Murat C."/>
            <person name="Sun H."/>
            <person name="Tunlid A."/>
            <person name="Henrissat B."/>
            <person name="Grigoriev I.V."/>
            <person name="Hibbett D.S."/>
            <person name="Martin F."/>
            <person name="Nordberg H.P."/>
            <person name="Cantor M.N."/>
            <person name="Hua S.X."/>
        </authorList>
    </citation>
    <scope>NUCLEOTIDE SEQUENCE [LARGE SCALE GENOMIC DNA]</scope>
    <source>
        <strain evidence="1 2">F 1598</strain>
    </source>
</reference>